<name>A0A8D8EXG4_CULPI</name>
<evidence type="ECO:0000313" key="1">
    <source>
        <dbReference type="EMBL" id="CAG6449820.1"/>
    </source>
</evidence>
<dbReference type="AlphaFoldDB" id="A0A8D8EXG4"/>
<organism evidence="1">
    <name type="scientific">Culex pipiens</name>
    <name type="common">House mosquito</name>
    <dbReference type="NCBI Taxonomy" id="7175"/>
    <lineage>
        <taxon>Eukaryota</taxon>
        <taxon>Metazoa</taxon>
        <taxon>Ecdysozoa</taxon>
        <taxon>Arthropoda</taxon>
        <taxon>Hexapoda</taxon>
        <taxon>Insecta</taxon>
        <taxon>Pterygota</taxon>
        <taxon>Neoptera</taxon>
        <taxon>Endopterygota</taxon>
        <taxon>Diptera</taxon>
        <taxon>Nematocera</taxon>
        <taxon>Culicoidea</taxon>
        <taxon>Culicidae</taxon>
        <taxon>Culicinae</taxon>
        <taxon>Culicini</taxon>
        <taxon>Culex</taxon>
        <taxon>Culex</taxon>
    </lineage>
</organism>
<accession>A0A8D8EXG4</accession>
<dbReference type="EMBL" id="HBUE01014109">
    <property type="protein sequence ID" value="CAG6449820.1"/>
    <property type="molecule type" value="Transcribed_RNA"/>
</dbReference>
<protein>
    <submittedName>
        <fullName evidence="1">(northern house mosquito) hypothetical protein</fullName>
    </submittedName>
</protein>
<sequence length="108" mass="12416">MHLSHSIQHQMQMWLIECGFVMYHGKSTAPLDILKHDQVFPCVVAIRAPLGRSLVVPDRSQNLRVDANLLPKEAHFFHHLALVLIAQWKRLDKVPLTRSLSINLNLHI</sequence>
<reference evidence="1" key="1">
    <citation type="submission" date="2021-05" db="EMBL/GenBank/DDBJ databases">
        <authorList>
            <person name="Alioto T."/>
            <person name="Alioto T."/>
            <person name="Gomez Garrido J."/>
        </authorList>
    </citation>
    <scope>NUCLEOTIDE SEQUENCE</scope>
</reference>
<proteinExistence type="predicted"/>